<keyword evidence="3" id="KW-1185">Reference proteome</keyword>
<feature type="compositionally biased region" description="Basic residues" evidence="1">
    <location>
        <begin position="176"/>
        <end position="197"/>
    </location>
</feature>
<evidence type="ECO:0000313" key="2">
    <source>
        <dbReference type="EMBL" id="KAJ2892896.1"/>
    </source>
</evidence>
<protein>
    <submittedName>
        <fullName evidence="2">Uncharacterized protein</fullName>
    </submittedName>
</protein>
<feature type="compositionally biased region" description="Low complexity" evidence="1">
    <location>
        <begin position="759"/>
        <end position="770"/>
    </location>
</feature>
<feature type="compositionally biased region" description="Polar residues" evidence="1">
    <location>
        <begin position="473"/>
        <end position="482"/>
    </location>
</feature>
<name>A0AAD5RG27_9PEZI</name>
<feature type="region of interest" description="Disordered" evidence="1">
    <location>
        <begin position="400"/>
        <end position="482"/>
    </location>
</feature>
<feature type="region of interest" description="Disordered" evidence="1">
    <location>
        <begin position="123"/>
        <end position="197"/>
    </location>
</feature>
<reference evidence="2" key="1">
    <citation type="submission" date="2022-07" db="EMBL/GenBank/DDBJ databases">
        <title>Draft genome sequence of Zalerion maritima ATCC 34329, a (micro)plastics degrading marine fungus.</title>
        <authorList>
            <person name="Paco A."/>
            <person name="Goncalves M.F.M."/>
            <person name="Rocha-Santos T.A.P."/>
            <person name="Alves A."/>
        </authorList>
    </citation>
    <scope>NUCLEOTIDE SEQUENCE</scope>
    <source>
        <strain evidence="2">ATCC 34329</strain>
    </source>
</reference>
<accession>A0AAD5RG27</accession>
<evidence type="ECO:0000313" key="3">
    <source>
        <dbReference type="Proteomes" id="UP001201980"/>
    </source>
</evidence>
<dbReference type="Proteomes" id="UP001201980">
    <property type="component" value="Unassembled WGS sequence"/>
</dbReference>
<proteinExistence type="predicted"/>
<organism evidence="2 3">
    <name type="scientific">Zalerion maritima</name>
    <dbReference type="NCBI Taxonomy" id="339359"/>
    <lineage>
        <taxon>Eukaryota</taxon>
        <taxon>Fungi</taxon>
        <taxon>Dikarya</taxon>
        <taxon>Ascomycota</taxon>
        <taxon>Pezizomycotina</taxon>
        <taxon>Sordariomycetes</taxon>
        <taxon>Lulworthiomycetidae</taxon>
        <taxon>Lulworthiales</taxon>
        <taxon>Lulworthiaceae</taxon>
        <taxon>Zalerion</taxon>
    </lineage>
</organism>
<sequence length="790" mass="87172">MFFPLMRNVPSLYSHREPDPDRPDDLHIWDPLGQYHGVEPMLSPPRLHYNMPSIYEVRPGHPAGGHRYDHDEKMVDAPFAPEHLENSAAADVLMEDRPAPNLEQPPENPAAASNMVADGLVPIAEEPSRRRGRGRPRSRPDLKGARQGNLQEILSSHVQSIPRQSAPEEIEPGKSSLRRSVSRRHRSEHKTGHGRRRAVGMLDQPRENLFDPGRMSVEEQIVHLRQKVREAQNAEARQRTWSRFAMITVTEATNRVNIPKAQELRRKTKGLLKEADKNAAKCIPYGPLDGPDKLCIRLVEARWRFKVERDRVQRAAVELIELKNESPSVFTFDQASLEEVMAKIQADEEADLGTQRPYHVLPSLRDRVRESDGSYTPGKLIQATQPVRITVHHMPEVRLPIIIAPQDDKKPVPIRPHSRPTNDSQPTAPALDKASHRKRRSRPAPRPTPRPSAPKGLTLREILSGTSPGGGNQNRPSPSKAPQINMSIANIFGQGFTNRTDKRENNISHAFGLKGKHVETLPSGISRKPSGPAHANSVATFHHPGTPNGSPESGSPLKMPDGNDGALVHDSFLHLSRPQTPLALPPQTNVGKSPPGAAQHQPSSMLRFHSPILKDPFQVDAGMDFSTVQRSGGPTQRQAPVPEKNNLFLSAIQSQWPPKAIPGYSKQLDIAGLGETVSRTTATPLAEGIRVGSYMGNSMLPQAPSSSPSRNAKISQAFAPIGTPTQGRDPQYGFQQMDVMRTPTPNRTARHIQPKHFASESNAPAPSSSSTIPMDLDSSPPVTFQFQHGD</sequence>
<comment type="caution">
    <text evidence="2">The sequence shown here is derived from an EMBL/GenBank/DDBJ whole genome shotgun (WGS) entry which is preliminary data.</text>
</comment>
<gene>
    <name evidence="2" type="ORF">MKZ38_009218</name>
</gene>
<evidence type="ECO:0000256" key="1">
    <source>
        <dbReference type="SAM" id="MobiDB-lite"/>
    </source>
</evidence>
<dbReference type="AlphaFoldDB" id="A0AAD5RG27"/>
<feature type="region of interest" description="Disordered" evidence="1">
    <location>
        <begin position="526"/>
        <end position="562"/>
    </location>
</feature>
<feature type="compositionally biased region" description="Polar residues" evidence="1">
    <location>
        <begin position="148"/>
        <end position="163"/>
    </location>
</feature>
<feature type="region of interest" description="Disordered" evidence="1">
    <location>
        <begin position="744"/>
        <end position="790"/>
    </location>
</feature>
<feature type="compositionally biased region" description="Polar residues" evidence="1">
    <location>
        <begin position="780"/>
        <end position="790"/>
    </location>
</feature>
<dbReference type="EMBL" id="JAKWBI020000697">
    <property type="protein sequence ID" value="KAJ2892896.1"/>
    <property type="molecule type" value="Genomic_DNA"/>
</dbReference>